<dbReference type="PANTHER" id="PTHR15938">
    <property type="entry name" value="TBP-1 INTERACTING PROTEIN"/>
    <property type="match status" value="1"/>
</dbReference>
<dbReference type="OrthoDB" id="272266at2759"/>
<evidence type="ECO:0000256" key="6">
    <source>
        <dbReference type="SAM" id="MobiDB-lite"/>
    </source>
</evidence>
<comment type="similarity">
    <text evidence="2">Belongs to the HOP2 family.</text>
</comment>
<dbReference type="GO" id="GO:0000709">
    <property type="term" value="P:meiotic joint molecule formation"/>
    <property type="evidence" value="ECO:0007669"/>
    <property type="project" value="TreeGrafter"/>
</dbReference>
<keyword evidence="4" id="KW-0539">Nucleus</keyword>
<comment type="subcellular location">
    <subcellularLocation>
        <location evidence="1">Nucleus</location>
    </subcellularLocation>
</comment>
<dbReference type="GO" id="GO:0003690">
    <property type="term" value="F:double-stranded DNA binding"/>
    <property type="evidence" value="ECO:0007669"/>
    <property type="project" value="TreeGrafter"/>
</dbReference>
<organism evidence="8 9">
    <name type="scientific">Lachnellula cervina</name>
    <dbReference type="NCBI Taxonomy" id="1316786"/>
    <lineage>
        <taxon>Eukaryota</taxon>
        <taxon>Fungi</taxon>
        <taxon>Dikarya</taxon>
        <taxon>Ascomycota</taxon>
        <taxon>Pezizomycotina</taxon>
        <taxon>Leotiomycetes</taxon>
        <taxon>Helotiales</taxon>
        <taxon>Lachnaceae</taxon>
        <taxon>Lachnellula</taxon>
    </lineage>
</organism>
<reference evidence="8 9" key="1">
    <citation type="submission" date="2018-05" db="EMBL/GenBank/DDBJ databases">
        <title>Whole genome sequencing for identification of molecular markers to develop diagnostic detection tools for the regulated plant pathogen Lachnellula willkommii.</title>
        <authorList>
            <person name="Giroux E."/>
            <person name="Bilodeau G."/>
        </authorList>
    </citation>
    <scope>NUCLEOTIDE SEQUENCE [LARGE SCALE GENOMIC DNA]</scope>
    <source>
        <strain evidence="8 9">CBS 625.97</strain>
    </source>
</reference>
<dbReference type="InterPro" id="IPR010776">
    <property type="entry name" value="Hop2_WH_dom"/>
</dbReference>
<dbReference type="GO" id="GO:0007129">
    <property type="term" value="P:homologous chromosome pairing at meiosis"/>
    <property type="evidence" value="ECO:0007669"/>
    <property type="project" value="TreeGrafter"/>
</dbReference>
<gene>
    <name evidence="8" type="primary">meu13</name>
    <name evidence="8" type="ORF">LCER1_G001239</name>
</gene>
<feature type="domain" description="Homologous-pairing protein 2 winged helix" evidence="7">
    <location>
        <begin position="106"/>
        <end position="156"/>
    </location>
</feature>
<feature type="compositionally biased region" description="Basic and acidic residues" evidence="6">
    <location>
        <begin position="33"/>
        <end position="85"/>
    </location>
</feature>
<evidence type="ECO:0000313" key="8">
    <source>
        <dbReference type="EMBL" id="TVY57724.1"/>
    </source>
</evidence>
<dbReference type="PANTHER" id="PTHR15938:SF0">
    <property type="entry name" value="HOMOLOGOUS-PAIRING PROTEIN 2 HOMOLOG"/>
    <property type="match status" value="1"/>
</dbReference>
<feature type="region of interest" description="Disordered" evidence="6">
    <location>
        <begin position="1"/>
        <end position="102"/>
    </location>
</feature>
<keyword evidence="5" id="KW-0469">Meiosis</keyword>
<dbReference type="Proteomes" id="UP000481288">
    <property type="component" value="Unassembled WGS sequence"/>
</dbReference>
<dbReference type="GO" id="GO:0120230">
    <property type="term" value="F:recombinase activator activity"/>
    <property type="evidence" value="ECO:0007669"/>
    <property type="project" value="TreeGrafter"/>
</dbReference>
<evidence type="ECO:0000259" key="7">
    <source>
        <dbReference type="Pfam" id="PF07106"/>
    </source>
</evidence>
<dbReference type="Pfam" id="PF07106">
    <property type="entry name" value="WHD_TBPIP"/>
    <property type="match status" value="1"/>
</dbReference>
<evidence type="ECO:0000256" key="2">
    <source>
        <dbReference type="ARBA" id="ARBA00007922"/>
    </source>
</evidence>
<comment type="caution">
    <text evidence="8">The sequence shown here is derived from an EMBL/GenBank/DDBJ whole genome shotgun (WGS) entry which is preliminary data.</text>
</comment>
<evidence type="ECO:0000256" key="3">
    <source>
        <dbReference type="ARBA" id="ARBA00023172"/>
    </source>
</evidence>
<dbReference type="AlphaFoldDB" id="A0A7D8YTE4"/>
<name>A0A7D8YTE4_9HELO</name>
<proteinExistence type="inferred from homology"/>
<evidence type="ECO:0000256" key="5">
    <source>
        <dbReference type="ARBA" id="ARBA00023254"/>
    </source>
</evidence>
<dbReference type="Gene3D" id="1.10.10.10">
    <property type="entry name" value="Winged helix-like DNA-binding domain superfamily/Winged helix DNA-binding domain"/>
    <property type="match status" value="1"/>
</dbReference>
<evidence type="ECO:0000256" key="4">
    <source>
        <dbReference type="ARBA" id="ARBA00023242"/>
    </source>
</evidence>
<evidence type="ECO:0000256" key="1">
    <source>
        <dbReference type="ARBA" id="ARBA00004123"/>
    </source>
</evidence>
<accession>A0A7D8YTE4</accession>
<keyword evidence="3" id="KW-0233">DNA recombination</keyword>
<dbReference type="GO" id="GO:0000794">
    <property type="term" value="C:condensed nuclear chromosome"/>
    <property type="evidence" value="ECO:0007669"/>
    <property type="project" value="TreeGrafter"/>
</dbReference>
<dbReference type="EMBL" id="QGMG01000076">
    <property type="protein sequence ID" value="TVY57724.1"/>
    <property type="molecule type" value="Genomic_DNA"/>
</dbReference>
<dbReference type="GO" id="GO:0010774">
    <property type="term" value="P:meiotic strand invasion involved in reciprocal meiotic recombination"/>
    <property type="evidence" value="ECO:0007669"/>
    <property type="project" value="TreeGrafter"/>
</dbReference>
<dbReference type="InterPro" id="IPR036388">
    <property type="entry name" value="WH-like_DNA-bd_sf"/>
</dbReference>
<keyword evidence="9" id="KW-1185">Reference proteome</keyword>
<protein>
    <submittedName>
        <fullName evidence="8">Homologous-pairing protein 2</fullName>
    </submittedName>
</protein>
<evidence type="ECO:0000313" key="9">
    <source>
        <dbReference type="Proteomes" id="UP000481288"/>
    </source>
</evidence>
<sequence>MAPRVPKPKASTPALDDTSSIASSLSPLKPKASKVEKPKSDKAPKATKAKAEKIEKAIKGEKKEGVEKPKKESVKKDVKDVKKDSGGNGGGAGKEKEKVKAVTGDEAEGMILAYLREQNRPYSATEVSANLHGKVTKTVADKMLKEMEQSGAIMGKASNGEKKPGEKRGGQWVFWCKQDPADSATPEQLTAMDTTISTLRELTLPPLKTQSKALTSKLSTILSAPTTADLNILVANLQASNAEKREKVQGFRDRGVEMVTREESERVEREARYWAAKRRVRRECFLSIEALFLEGMPRDEVWERAGIEDGDAE</sequence>
<dbReference type="GO" id="GO:0120231">
    <property type="term" value="C:DNA recombinase auxiliary factor complex"/>
    <property type="evidence" value="ECO:0007669"/>
    <property type="project" value="TreeGrafter"/>
</dbReference>